<dbReference type="Pfam" id="PF13676">
    <property type="entry name" value="TIR_2"/>
    <property type="match status" value="1"/>
</dbReference>
<dbReference type="Gene3D" id="3.40.50.10140">
    <property type="entry name" value="Toll/interleukin-1 receptor homology (TIR) domain"/>
    <property type="match status" value="1"/>
</dbReference>
<dbReference type="InterPro" id="IPR035897">
    <property type="entry name" value="Toll_tir_struct_dom_sf"/>
</dbReference>
<name>A0A975GFP4_9BACT</name>
<dbReference type="InterPro" id="IPR008969">
    <property type="entry name" value="CarboxyPept-like_regulatory"/>
</dbReference>
<dbReference type="Gene3D" id="2.60.40.1120">
    <property type="entry name" value="Carboxypeptidase-like, regulatory domain"/>
    <property type="match status" value="1"/>
</dbReference>
<feature type="region of interest" description="Disordered" evidence="1">
    <location>
        <begin position="133"/>
        <end position="153"/>
    </location>
</feature>
<dbReference type="SUPFAM" id="SSF52200">
    <property type="entry name" value="Toll/Interleukin receptor TIR domain"/>
    <property type="match status" value="1"/>
</dbReference>
<dbReference type="InterPro" id="IPR000157">
    <property type="entry name" value="TIR_dom"/>
</dbReference>
<dbReference type="KEGG" id="dli:dnl_17240"/>
<reference evidence="4" key="1">
    <citation type="journal article" date="2021" name="Microb. Physiol.">
        <title>Proteogenomic Insights into the Physiology of Marine, Sulfate-Reducing, Filamentous Desulfonema limicola and Desulfonema magnum.</title>
        <authorList>
            <person name="Schnaars V."/>
            <person name="Wohlbrand L."/>
            <person name="Scheve S."/>
            <person name="Hinrichs C."/>
            <person name="Reinhardt R."/>
            <person name="Rabus R."/>
        </authorList>
    </citation>
    <scope>NUCLEOTIDE SEQUENCE</scope>
    <source>
        <strain evidence="4">5ac10</strain>
    </source>
</reference>
<evidence type="ECO:0000259" key="3">
    <source>
        <dbReference type="PROSITE" id="PS50104"/>
    </source>
</evidence>
<sequence length="348" mass="38890">MTIFISYAPDDRAIAEKLHADLKNKGLNPWMADIDLLPGQKKEETIRRTIKQSSFFLAVLSSKSFSSRGAVHKEIRQALDMFDEFPDSDIFVIPVRIDDCTNTHEKLENLFPVDLFPDYSAGFERLMPALSKSRNNSYPKSEEKKVQPETGQLKENQEVKQEAYPAWVLKVSVGSALAFLVILLILAVFIPDPSVFQIFVFRVILALAAAGFGATIPGFLKVEMPLWKKGLISATGAIALFVVVYMVNPPELISHQEPQKKEQKIKQPLSGFILDENGSPVSGVSVSLLDFGLTRNTDNKGAFYFEVEADKQAVVRIMAQKQGFKTWRQDASLGNAGLSFKMEKEKIQ</sequence>
<feature type="domain" description="TIR" evidence="3">
    <location>
        <begin position="1"/>
        <end position="134"/>
    </location>
</feature>
<accession>A0A975GFP4</accession>
<dbReference type="Proteomes" id="UP000663720">
    <property type="component" value="Chromosome"/>
</dbReference>
<feature type="transmembrane region" description="Helical" evidence="2">
    <location>
        <begin position="196"/>
        <end position="219"/>
    </location>
</feature>
<dbReference type="EMBL" id="CP061799">
    <property type="protein sequence ID" value="QTA79453.1"/>
    <property type="molecule type" value="Genomic_DNA"/>
</dbReference>
<keyword evidence="2" id="KW-0472">Membrane</keyword>
<dbReference type="GO" id="GO:0007165">
    <property type="term" value="P:signal transduction"/>
    <property type="evidence" value="ECO:0007669"/>
    <property type="project" value="InterPro"/>
</dbReference>
<evidence type="ECO:0000313" key="4">
    <source>
        <dbReference type="EMBL" id="QTA79453.1"/>
    </source>
</evidence>
<keyword evidence="2" id="KW-0812">Transmembrane</keyword>
<feature type="transmembrane region" description="Helical" evidence="2">
    <location>
        <begin position="231"/>
        <end position="248"/>
    </location>
</feature>
<dbReference type="SUPFAM" id="SSF49464">
    <property type="entry name" value="Carboxypeptidase regulatory domain-like"/>
    <property type="match status" value="1"/>
</dbReference>
<gene>
    <name evidence="4" type="ORF">dnl_17240</name>
</gene>
<organism evidence="4 5">
    <name type="scientific">Desulfonema limicola</name>
    <dbReference type="NCBI Taxonomy" id="45656"/>
    <lineage>
        <taxon>Bacteria</taxon>
        <taxon>Pseudomonadati</taxon>
        <taxon>Thermodesulfobacteriota</taxon>
        <taxon>Desulfobacteria</taxon>
        <taxon>Desulfobacterales</taxon>
        <taxon>Desulfococcaceae</taxon>
        <taxon>Desulfonema</taxon>
    </lineage>
</organism>
<feature type="transmembrane region" description="Helical" evidence="2">
    <location>
        <begin position="167"/>
        <end position="190"/>
    </location>
</feature>
<protein>
    <submittedName>
        <fullName evidence="4">TIR domain-containing protein</fullName>
    </submittedName>
</protein>
<dbReference type="PROSITE" id="PS50104">
    <property type="entry name" value="TIR"/>
    <property type="match status" value="1"/>
</dbReference>
<proteinExistence type="predicted"/>
<keyword evidence="2" id="KW-1133">Transmembrane helix</keyword>
<evidence type="ECO:0000256" key="1">
    <source>
        <dbReference type="SAM" id="MobiDB-lite"/>
    </source>
</evidence>
<evidence type="ECO:0000313" key="5">
    <source>
        <dbReference type="Proteomes" id="UP000663720"/>
    </source>
</evidence>
<dbReference type="AlphaFoldDB" id="A0A975GFP4"/>
<evidence type="ECO:0000256" key="2">
    <source>
        <dbReference type="SAM" id="Phobius"/>
    </source>
</evidence>
<dbReference type="RefSeq" id="WP_207691204.1">
    <property type="nucleotide sequence ID" value="NZ_CP061799.1"/>
</dbReference>
<keyword evidence="5" id="KW-1185">Reference proteome</keyword>